<feature type="compositionally biased region" description="Acidic residues" evidence="1">
    <location>
        <begin position="166"/>
        <end position="176"/>
    </location>
</feature>
<feature type="chain" id="PRO_5026349793" description="NAD(P)-binding protein" evidence="2">
    <location>
        <begin position="26"/>
        <end position="261"/>
    </location>
</feature>
<feature type="signal peptide" evidence="2">
    <location>
        <begin position="1"/>
        <end position="25"/>
    </location>
</feature>
<evidence type="ECO:0000256" key="2">
    <source>
        <dbReference type="SAM" id="SignalP"/>
    </source>
</evidence>
<dbReference type="OrthoDB" id="5391496at2759"/>
<reference evidence="3" key="1">
    <citation type="journal article" date="2020" name="Stud. Mycol.">
        <title>101 Dothideomycetes genomes: a test case for predicting lifestyles and emergence of pathogens.</title>
        <authorList>
            <person name="Haridas S."/>
            <person name="Albert R."/>
            <person name="Binder M."/>
            <person name="Bloem J."/>
            <person name="Labutti K."/>
            <person name="Salamov A."/>
            <person name="Andreopoulos B."/>
            <person name="Baker S."/>
            <person name="Barry K."/>
            <person name="Bills G."/>
            <person name="Bluhm B."/>
            <person name="Cannon C."/>
            <person name="Castanera R."/>
            <person name="Culley D."/>
            <person name="Daum C."/>
            <person name="Ezra D."/>
            <person name="Gonzalez J."/>
            <person name="Henrissat B."/>
            <person name="Kuo A."/>
            <person name="Liang C."/>
            <person name="Lipzen A."/>
            <person name="Lutzoni F."/>
            <person name="Magnuson J."/>
            <person name="Mondo S."/>
            <person name="Nolan M."/>
            <person name="Ohm R."/>
            <person name="Pangilinan J."/>
            <person name="Park H.-J."/>
            <person name="Ramirez L."/>
            <person name="Alfaro M."/>
            <person name="Sun H."/>
            <person name="Tritt A."/>
            <person name="Yoshinaga Y."/>
            <person name="Zwiers L.-H."/>
            <person name="Turgeon B."/>
            <person name="Goodwin S."/>
            <person name="Spatafora J."/>
            <person name="Crous P."/>
            <person name="Grigoriev I."/>
        </authorList>
    </citation>
    <scope>NUCLEOTIDE SEQUENCE</scope>
    <source>
        <strain evidence="3">CBS 279.74</strain>
    </source>
</reference>
<evidence type="ECO:0008006" key="5">
    <source>
        <dbReference type="Google" id="ProtNLM"/>
    </source>
</evidence>
<keyword evidence="2" id="KW-0732">Signal</keyword>
<keyword evidence="4" id="KW-1185">Reference proteome</keyword>
<gene>
    <name evidence="3" type="ORF">K504DRAFT_468069</name>
</gene>
<dbReference type="AlphaFoldDB" id="A0A6G1K7U1"/>
<accession>A0A6G1K7U1</accession>
<feature type="compositionally biased region" description="Basic and acidic residues" evidence="1">
    <location>
        <begin position="182"/>
        <end position="192"/>
    </location>
</feature>
<evidence type="ECO:0000313" key="3">
    <source>
        <dbReference type="EMBL" id="KAF2708840.1"/>
    </source>
</evidence>
<organism evidence="3 4">
    <name type="scientific">Pleomassaria siparia CBS 279.74</name>
    <dbReference type="NCBI Taxonomy" id="1314801"/>
    <lineage>
        <taxon>Eukaryota</taxon>
        <taxon>Fungi</taxon>
        <taxon>Dikarya</taxon>
        <taxon>Ascomycota</taxon>
        <taxon>Pezizomycotina</taxon>
        <taxon>Dothideomycetes</taxon>
        <taxon>Pleosporomycetidae</taxon>
        <taxon>Pleosporales</taxon>
        <taxon>Pleomassariaceae</taxon>
        <taxon>Pleomassaria</taxon>
    </lineage>
</organism>
<evidence type="ECO:0000256" key="1">
    <source>
        <dbReference type="SAM" id="MobiDB-lite"/>
    </source>
</evidence>
<feature type="region of interest" description="Disordered" evidence="1">
    <location>
        <begin position="163"/>
        <end position="203"/>
    </location>
</feature>
<dbReference type="EMBL" id="MU005771">
    <property type="protein sequence ID" value="KAF2708840.1"/>
    <property type="molecule type" value="Genomic_DNA"/>
</dbReference>
<proteinExistence type="predicted"/>
<dbReference type="Proteomes" id="UP000799428">
    <property type="component" value="Unassembled WGS sequence"/>
</dbReference>
<name>A0A6G1K7U1_9PLEO</name>
<evidence type="ECO:0000313" key="4">
    <source>
        <dbReference type="Proteomes" id="UP000799428"/>
    </source>
</evidence>
<feature type="compositionally biased region" description="Acidic residues" evidence="1">
    <location>
        <begin position="193"/>
        <end position="202"/>
    </location>
</feature>
<protein>
    <recommendedName>
        <fullName evidence="5">NAD(P)-binding protein</fullName>
    </recommendedName>
</protein>
<sequence>MAPMPTVLAPLTLPMLLNYILLTQQDQSGPTTTLIICSSREAFLQNLSHSLQNQDKHKADSLQELTIPTLHNLFTARHVRVAFCSSVQTLLVCLTAGRTGAKHGIGERQGEQRLVLVNPLSLHAPTSSFSAQGLSRTFAAAVEAAVRVDAKLLMVECVGRWRETREEDGEEEEEQVDAMIRGGDRDRDRDDRAEAEEEDPWEQEVSILNVSTRKFASGSSDRVWAGRSIKVRRIAGRWFRFDTIGNGCRGTDEADKADKAG</sequence>